<feature type="domain" description="PNPLA" evidence="7">
    <location>
        <begin position="297"/>
        <end position="458"/>
    </location>
</feature>
<evidence type="ECO:0000313" key="8">
    <source>
        <dbReference type="EMBL" id="MDT0684338.1"/>
    </source>
</evidence>
<dbReference type="PANTHER" id="PTHR14226:SF29">
    <property type="entry name" value="NEUROPATHY TARGET ESTERASE SWS"/>
    <property type="match status" value="1"/>
</dbReference>
<evidence type="ECO:0000256" key="3">
    <source>
        <dbReference type="ARBA" id="ARBA00022963"/>
    </source>
</evidence>
<dbReference type="PROSITE" id="PS00888">
    <property type="entry name" value="CNMP_BINDING_1"/>
    <property type="match status" value="1"/>
</dbReference>
<dbReference type="Pfam" id="PF00027">
    <property type="entry name" value="cNMP_binding"/>
    <property type="match status" value="1"/>
</dbReference>
<dbReference type="Proteomes" id="UP001265259">
    <property type="component" value="Unassembled WGS sequence"/>
</dbReference>
<dbReference type="InterPro" id="IPR018488">
    <property type="entry name" value="cNMP-bd_CS"/>
</dbReference>
<feature type="active site" description="Nucleophile" evidence="5">
    <location>
        <position position="330"/>
    </location>
</feature>
<dbReference type="InterPro" id="IPR016035">
    <property type="entry name" value="Acyl_Trfase/lysoPLipase"/>
</dbReference>
<dbReference type="SUPFAM" id="SSF51206">
    <property type="entry name" value="cAMP-binding domain-like"/>
    <property type="match status" value="1"/>
</dbReference>
<comment type="caution">
    <text evidence="5">Lacks conserved residue(s) required for the propagation of feature annotation.</text>
</comment>
<accession>A0ABU3DKU9</accession>
<reference evidence="8 9" key="1">
    <citation type="submission" date="2023-09" db="EMBL/GenBank/DDBJ databases">
        <authorList>
            <person name="Rey-Velasco X."/>
        </authorList>
    </citation>
    <scope>NUCLEOTIDE SEQUENCE [LARGE SCALE GENOMIC DNA]</scope>
    <source>
        <strain evidence="8 9">F158</strain>
    </source>
</reference>
<keyword evidence="2 5" id="KW-0378">Hydrolase</keyword>
<dbReference type="Pfam" id="PF01734">
    <property type="entry name" value="Patatin"/>
    <property type="match status" value="1"/>
</dbReference>
<comment type="similarity">
    <text evidence="1">Belongs to the NTE family.</text>
</comment>
<dbReference type="SMART" id="SM00100">
    <property type="entry name" value="cNMP"/>
    <property type="match status" value="1"/>
</dbReference>
<evidence type="ECO:0000259" key="7">
    <source>
        <dbReference type="PROSITE" id="PS51635"/>
    </source>
</evidence>
<dbReference type="Gene3D" id="3.40.1090.10">
    <property type="entry name" value="Cytosolic phospholipase A2 catalytic domain"/>
    <property type="match status" value="2"/>
</dbReference>
<evidence type="ECO:0000313" key="9">
    <source>
        <dbReference type="Proteomes" id="UP001265259"/>
    </source>
</evidence>
<dbReference type="SUPFAM" id="SSF52151">
    <property type="entry name" value="FabD/lysophospholipase-like"/>
    <property type="match status" value="1"/>
</dbReference>
<feature type="domain" description="Cyclic nucleotide-binding" evidence="6">
    <location>
        <begin position="24"/>
        <end position="101"/>
    </location>
</feature>
<gene>
    <name evidence="8" type="ORF">RM543_16770</name>
</gene>
<dbReference type="InterPro" id="IPR000595">
    <property type="entry name" value="cNMP-bd_dom"/>
</dbReference>
<dbReference type="EMBL" id="JAVRHL010000004">
    <property type="protein sequence ID" value="MDT0684338.1"/>
    <property type="molecule type" value="Genomic_DNA"/>
</dbReference>
<keyword evidence="9" id="KW-1185">Reference proteome</keyword>
<dbReference type="InterPro" id="IPR014710">
    <property type="entry name" value="RmlC-like_jellyroll"/>
</dbReference>
<name>A0ABU3DKU9_9RHOB</name>
<sequence length="576" mass="61283">MTRADAAMFDAATEAALRRHGHLRKLQRGERLIAAGDPAETLYLVTLGRFHVIAGGGVIAEISEGQPIGEIAFFTGGVRTADVVAARTAEVICLGRDGWEEAARQTDVPSRVLASLAARLAEAVPHVPRLAPAPPGIVALVPAGNRAVPGEFAEPFARGLFGKAPLRAGDLPAELRNDAEGIARWFHTREAEGGGQAIWIEDMELTPFAEAALSESDAAILVGDAEADPRILPLEAEALRLHRPEARHLVLRRRSGTTITGTARWLEGRDPHMHHHLAGEADLARAARLVGGRGLGLVLAGGGALCCAHLGVARALGEAGVEIDTYAGTSGGAAMAIALASGLSPPEVLRRSEEIFVWSAALKKLTVPIHALLDHHPFDASLKHHYGSVQLEDLPVPVLAVSASLTRNDVHLHRTGPAWMAVRASGSLPGLLPPVVTEDGEILIDGGVIDNLPVGPLQSIKLGPNLVIGLSQPTEWRVTSSYDRLPPRFRLARDLALRRHDPADFPRIMQILQKGMGITSRRAMATASMRGNLLLVPPIPPHLGLMDWHAGAELEAIGYAHMREQIEAGVLDELTA</sequence>
<dbReference type="PROSITE" id="PS51635">
    <property type="entry name" value="PNPLA"/>
    <property type="match status" value="1"/>
</dbReference>
<dbReference type="PANTHER" id="PTHR14226">
    <property type="entry name" value="NEUROPATHY TARGET ESTERASE/SWISS CHEESE D.MELANOGASTER"/>
    <property type="match status" value="1"/>
</dbReference>
<dbReference type="InterPro" id="IPR002641">
    <property type="entry name" value="PNPLA_dom"/>
</dbReference>
<organism evidence="8 9">
    <name type="scientific">Tropicimonas omnivorans</name>
    <dbReference type="NCBI Taxonomy" id="3075590"/>
    <lineage>
        <taxon>Bacteria</taxon>
        <taxon>Pseudomonadati</taxon>
        <taxon>Pseudomonadota</taxon>
        <taxon>Alphaproteobacteria</taxon>
        <taxon>Rhodobacterales</taxon>
        <taxon>Roseobacteraceae</taxon>
        <taxon>Tropicimonas</taxon>
    </lineage>
</organism>
<dbReference type="InterPro" id="IPR050301">
    <property type="entry name" value="NTE"/>
</dbReference>
<dbReference type="CDD" id="cd00038">
    <property type="entry name" value="CAP_ED"/>
    <property type="match status" value="1"/>
</dbReference>
<dbReference type="Gene3D" id="2.60.120.10">
    <property type="entry name" value="Jelly Rolls"/>
    <property type="match status" value="1"/>
</dbReference>
<dbReference type="PROSITE" id="PS50042">
    <property type="entry name" value="CNMP_BINDING_3"/>
    <property type="match status" value="1"/>
</dbReference>
<feature type="short sequence motif" description="DGA/G" evidence="5">
    <location>
        <begin position="445"/>
        <end position="447"/>
    </location>
</feature>
<dbReference type="RefSeq" id="WP_311693733.1">
    <property type="nucleotide sequence ID" value="NZ_JAVRHL010000004.1"/>
</dbReference>
<proteinExistence type="inferred from homology"/>
<evidence type="ECO:0000256" key="2">
    <source>
        <dbReference type="ARBA" id="ARBA00022801"/>
    </source>
</evidence>
<dbReference type="GO" id="GO:0016787">
    <property type="term" value="F:hydrolase activity"/>
    <property type="evidence" value="ECO:0007669"/>
    <property type="project" value="UniProtKB-KW"/>
</dbReference>
<feature type="short sequence motif" description="GXSXG" evidence="5">
    <location>
        <begin position="328"/>
        <end position="332"/>
    </location>
</feature>
<dbReference type="EC" id="3.1.1.-" evidence="8"/>
<dbReference type="InterPro" id="IPR018490">
    <property type="entry name" value="cNMP-bd_dom_sf"/>
</dbReference>
<protein>
    <submittedName>
        <fullName evidence="8">Cyclic nucleotide-binding and patatin-like phospholipase domain-containing protein</fullName>
        <ecNumber evidence="8">3.1.1.-</ecNumber>
    </submittedName>
</protein>
<keyword evidence="3 5" id="KW-0442">Lipid degradation</keyword>
<comment type="caution">
    <text evidence="8">The sequence shown here is derived from an EMBL/GenBank/DDBJ whole genome shotgun (WGS) entry which is preliminary data.</text>
</comment>
<keyword evidence="4 5" id="KW-0443">Lipid metabolism</keyword>
<evidence type="ECO:0000256" key="5">
    <source>
        <dbReference type="PROSITE-ProRule" id="PRU01161"/>
    </source>
</evidence>
<evidence type="ECO:0000256" key="1">
    <source>
        <dbReference type="ARBA" id="ARBA00006636"/>
    </source>
</evidence>
<feature type="active site" description="Proton acceptor" evidence="5">
    <location>
        <position position="445"/>
    </location>
</feature>
<evidence type="ECO:0000259" key="6">
    <source>
        <dbReference type="PROSITE" id="PS50042"/>
    </source>
</evidence>
<evidence type="ECO:0000256" key="4">
    <source>
        <dbReference type="ARBA" id="ARBA00023098"/>
    </source>
</evidence>